<dbReference type="GO" id="GO:0031640">
    <property type="term" value="P:killing of cells of another organism"/>
    <property type="evidence" value="ECO:0007669"/>
    <property type="project" value="UniProtKB-KW"/>
</dbReference>
<keyword evidence="6 9" id="KW-0732">Signal</keyword>
<dbReference type="PANTHER" id="PTHR34783">
    <property type="entry name" value="DEFENSIN-LIKE PROTEIN 144-RELATED"/>
    <property type="match status" value="1"/>
</dbReference>
<keyword evidence="5" id="KW-0295">Fungicide</keyword>
<evidence type="ECO:0000256" key="1">
    <source>
        <dbReference type="ARBA" id="ARBA00004613"/>
    </source>
</evidence>
<proteinExistence type="inferred from homology"/>
<keyword evidence="8" id="KW-1015">Disulfide bond</keyword>
<protein>
    <submittedName>
        <fullName evidence="10">(rape) hypothetical protein</fullName>
    </submittedName>
</protein>
<comment type="similarity">
    <text evidence="2">Belongs to the DEFL family.</text>
</comment>
<evidence type="ECO:0000256" key="6">
    <source>
        <dbReference type="ARBA" id="ARBA00022729"/>
    </source>
</evidence>
<organism evidence="10">
    <name type="scientific">Brassica napus</name>
    <name type="common">Rape</name>
    <dbReference type="NCBI Taxonomy" id="3708"/>
    <lineage>
        <taxon>Eukaryota</taxon>
        <taxon>Viridiplantae</taxon>
        <taxon>Streptophyta</taxon>
        <taxon>Embryophyta</taxon>
        <taxon>Tracheophyta</taxon>
        <taxon>Spermatophyta</taxon>
        <taxon>Magnoliopsida</taxon>
        <taxon>eudicotyledons</taxon>
        <taxon>Gunneridae</taxon>
        <taxon>Pentapetalae</taxon>
        <taxon>rosids</taxon>
        <taxon>malvids</taxon>
        <taxon>Brassicales</taxon>
        <taxon>Brassicaceae</taxon>
        <taxon>Brassiceae</taxon>
        <taxon>Brassica</taxon>
    </lineage>
</organism>
<keyword evidence="3" id="KW-0964">Secreted</keyword>
<dbReference type="AlphaFoldDB" id="A0A816K0Q6"/>
<feature type="chain" id="PRO_5032944410" evidence="9">
    <location>
        <begin position="27"/>
        <end position="84"/>
    </location>
</feature>
<name>A0A816K0Q6_BRANA</name>
<evidence type="ECO:0000256" key="5">
    <source>
        <dbReference type="ARBA" id="ARBA00022577"/>
    </source>
</evidence>
<evidence type="ECO:0000256" key="7">
    <source>
        <dbReference type="ARBA" id="ARBA00022821"/>
    </source>
</evidence>
<sequence>MRKTLQPSFTVLTIFIILVLGMIANAQEKRKYCDEQQLPVNKNGLCVDSECQAKCHEKRGAKAKSTCFGSKDRKPMNCICAILC</sequence>
<evidence type="ECO:0000256" key="9">
    <source>
        <dbReference type="SAM" id="SignalP"/>
    </source>
</evidence>
<reference evidence="10" key="1">
    <citation type="submission" date="2021-01" db="EMBL/GenBank/DDBJ databases">
        <authorList>
            <consortium name="Genoscope - CEA"/>
            <person name="William W."/>
        </authorList>
    </citation>
    <scope>NUCLEOTIDE SEQUENCE</scope>
</reference>
<dbReference type="Proteomes" id="UP001295469">
    <property type="component" value="Chromosome C04"/>
</dbReference>
<evidence type="ECO:0000256" key="4">
    <source>
        <dbReference type="ARBA" id="ARBA00022529"/>
    </source>
</evidence>
<comment type="subcellular location">
    <subcellularLocation>
        <location evidence="1">Secreted</location>
    </subcellularLocation>
</comment>
<feature type="signal peptide" evidence="9">
    <location>
        <begin position="1"/>
        <end position="26"/>
    </location>
</feature>
<evidence type="ECO:0000256" key="8">
    <source>
        <dbReference type="ARBA" id="ARBA00023157"/>
    </source>
</evidence>
<accession>A0A816K0Q6</accession>
<dbReference type="EMBL" id="HG994368">
    <property type="protein sequence ID" value="CAF1857053.1"/>
    <property type="molecule type" value="Genomic_DNA"/>
</dbReference>
<dbReference type="InterPro" id="IPR010851">
    <property type="entry name" value="DEFL"/>
</dbReference>
<dbReference type="GO" id="GO:0005576">
    <property type="term" value="C:extracellular region"/>
    <property type="evidence" value="ECO:0007669"/>
    <property type="project" value="UniProtKB-SubCell"/>
</dbReference>
<evidence type="ECO:0000256" key="2">
    <source>
        <dbReference type="ARBA" id="ARBA00006722"/>
    </source>
</evidence>
<keyword evidence="7" id="KW-0611">Plant defense</keyword>
<dbReference type="PANTHER" id="PTHR34783:SF1">
    <property type="entry name" value="DEFENSIN-LIKE PROTEIN 144-RELATED"/>
    <property type="match status" value="1"/>
</dbReference>
<gene>
    <name evidence="10" type="ORF">DARMORV10_C04P42640.1</name>
</gene>
<dbReference type="GO" id="GO:0050832">
    <property type="term" value="P:defense response to fungus"/>
    <property type="evidence" value="ECO:0007669"/>
    <property type="project" value="UniProtKB-KW"/>
</dbReference>
<evidence type="ECO:0000313" key="10">
    <source>
        <dbReference type="EMBL" id="CAF1857053.1"/>
    </source>
</evidence>
<evidence type="ECO:0000256" key="3">
    <source>
        <dbReference type="ARBA" id="ARBA00022525"/>
    </source>
</evidence>
<keyword evidence="4" id="KW-0929">Antimicrobial</keyword>